<gene>
    <name evidence="1" type="ORF">ACFOW6_10985</name>
</gene>
<dbReference type="RefSeq" id="WP_382422417.1">
    <property type="nucleotide sequence ID" value="NZ_JBHSCW010000005.1"/>
</dbReference>
<organism evidence="1 2">
    <name type="scientific">Fodinicurvata halophila</name>
    <dbReference type="NCBI Taxonomy" id="1419723"/>
    <lineage>
        <taxon>Bacteria</taxon>
        <taxon>Pseudomonadati</taxon>
        <taxon>Pseudomonadota</taxon>
        <taxon>Alphaproteobacteria</taxon>
        <taxon>Rhodospirillales</taxon>
        <taxon>Rhodovibrionaceae</taxon>
        <taxon>Fodinicurvata</taxon>
    </lineage>
</organism>
<evidence type="ECO:0000313" key="1">
    <source>
        <dbReference type="EMBL" id="MFC4352066.1"/>
    </source>
</evidence>
<protein>
    <submittedName>
        <fullName evidence="1">GAF domain-containing protein</fullName>
    </submittedName>
</protein>
<evidence type="ECO:0000313" key="2">
    <source>
        <dbReference type="Proteomes" id="UP001595799"/>
    </source>
</evidence>
<comment type="caution">
    <text evidence="1">The sequence shown here is derived from an EMBL/GenBank/DDBJ whole genome shotgun (WGS) entry which is preliminary data.</text>
</comment>
<dbReference type="SUPFAM" id="SSF55781">
    <property type="entry name" value="GAF domain-like"/>
    <property type="match status" value="1"/>
</dbReference>
<name>A0ABV8UNC8_9PROT</name>
<sequence>MSDLLNELALATAHPGQPGALFETADRVLQGRFGHQLFTLLAYHPESGEVERLYSSRPEDFPLQGRKLMGPTEWGARVLHSGEAYLGRTVADIRWAFPDHELIASLGLGCILNRPLVWNGEVLGVLSLLQEGEGRYSEADLEAAAPYTALLLPAYLQLRHDAQS</sequence>
<proteinExistence type="predicted"/>
<dbReference type="Proteomes" id="UP001595799">
    <property type="component" value="Unassembled WGS sequence"/>
</dbReference>
<keyword evidence="2" id="KW-1185">Reference proteome</keyword>
<dbReference type="EMBL" id="JBHSCW010000005">
    <property type="protein sequence ID" value="MFC4352066.1"/>
    <property type="molecule type" value="Genomic_DNA"/>
</dbReference>
<accession>A0ABV8UNC8</accession>
<dbReference type="InterPro" id="IPR029016">
    <property type="entry name" value="GAF-like_dom_sf"/>
</dbReference>
<dbReference type="Gene3D" id="3.30.450.40">
    <property type="match status" value="1"/>
</dbReference>
<reference evidence="2" key="1">
    <citation type="journal article" date="2019" name="Int. J. Syst. Evol. Microbiol.">
        <title>The Global Catalogue of Microorganisms (GCM) 10K type strain sequencing project: providing services to taxonomists for standard genome sequencing and annotation.</title>
        <authorList>
            <consortium name="The Broad Institute Genomics Platform"/>
            <consortium name="The Broad Institute Genome Sequencing Center for Infectious Disease"/>
            <person name="Wu L."/>
            <person name="Ma J."/>
        </authorList>
    </citation>
    <scope>NUCLEOTIDE SEQUENCE [LARGE SCALE GENOMIC DNA]</scope>
    <source>
        <strain evidence="2">CECT 8472</strain>
    </source>
</reference>